<gene>
    <name evidence="3" type="ORF">CBW46_003650</name>
</gene>
<evidence type="ECO:0000313" key="4">
    <source>
        <dbReference type="Proteomes" id="UP000214746"/>
    </source>
</evidence>
<keyword evidence="4" id="KW-1185">Reference proteome</keyword>
<name>A0A2W1NUW6_PAEXE</name>
<dbReference type="PANTHER" id="PTHR36109">
    <property type="entry name" value="MEMBRANE PROTEIN-RELATED"/>
    <property type="match status" value="1"/>
</dbReference>
<dbReference type="InterPro" id="IPR052948">
    <property type="entry name" value="Low_temp-induced_all0457"/>
</dbReference>
<feature type="domain" description="General stress protein 17M-like" evidence="2">
    <location>
        <begin position="4"/>
        <end position="73"/>
    </location>
</feature>
<dbReference type="Proteomes" id="UP000214746">
    <property type="component" value="Unassembled WGS sequence"/>
</dbReference>
<accession>A0A2W1NUW6</accession>
<sequence length="184" mass="18811">MSKQLVGVFNTELEAIRSIEQLKEQGYNADDISVIGKNQSDLDEIQNETGTKAREGVVTGATTGGVLGGLAGLTLGIIAMAIPGVGPIVAAGPIAATLTGAAVGAGTGGLVGGLMGAGIPEVEARDYERHVQEGKILVLVERSGLHDDKVINTFRSNNSLNSRSYTADGVPSADGHGPHDITPR</sequence>
<protein>
    <submittedName>
        <fullName evidence="3">Low temperature-induced protein</fullName>
    </submittedName>
</protein>
<dbReference type="EMBL" id="NHRJ02000002">
    <property type="protein sequence ID" value="PZE21556.1"/>
    <property type="molecule type" value="Genomic_DNA"/>
</dbReference>
<proteinExistence type="predicted"/>
<evidence type="ECO:0000256" key="1">
    <source>
        <dbReference type="SAM" id="MobiDB-lite"/>
    </source>
</evidence>
<dbReference type="InterPro" id="IPR025889">
    <property type="entry name" value="GSP17M-like_dom"/>
</dbReference>
<evidence type="ECO:0000313" key="3">
    <source>
        <dbReference type="EMBL" id="PZE21556.1"/>
    </source>
</evidence>
<reference evidence="3" key="1">
    <citation type="submission" date="2018-06" db="EMBL/GenBank/DDBJ databases">
        <title>Paenibacillus xerothermodurans sp. nov. an extremely dry heat resistant spore forming bacterium isolated from the soil of Cape Canaveral, Florida.</title>
        <authorList>
            <person name="Seuylemezian A."/>
            <person name="Kaur N."/>
            <person name="Patil P."/>
            <person name="Patil P."/>
            <person name="Mayilraj S."/>
            <person name="Vaishampayan P."/>
        </authorList>
    </citation>
    <scope>NUCLEOTIDE SEQUENCE [LARGE SCALE GENOMIC DNA]</scope>
    <source>
        <strain evidence="3">ATCC 27380</strain>
    </source>
</reference>
<comment type="caution">
    <text evidence="3">The sequence shown here is derived from an EMBL/GenBank/DDBJ whole genome shotgun (WGS) entry which is preliminary data.</text>
</comment>
<dbReference type="RefSeq" id="WP_089198700.1">
    <property type="nucleotide sequence ID" value="NZ_NHRJ02000002.1"/>
</dbReference>
<dbReference type="PANTHER" id="PTHR36109:SF2">
    <property type="entry name" value="MEMBRANE PROTEIN"/>
    <property type="match status" value="1"/>
</dbReference>
<dbReference type="AlphaFoldDB" id="A0A2W1NUW6"/>
<organism evidence="3 4">
    <name type="scientific">Paenibacillus xerothermodurans</name>
    <dbReference type="NCBI Taxonomy" id="1977292"/>
    <lineage>
        <taxon>Bacteria</taxon>
        <taxon>Bacillati</taxon>
        <taxon>Bacillota</taxon>
        <taxon>Bacilli</taxon>
        <taxon>Bacillales</taxon>
        <taxon>Paenibacillaceae</taxon>
        <taxon>Paenibacillus</taxon>
    </lineage>
</organism>
<feature type="region of interest" description="Disordered" evidence="1">
    <location>
        <begin position="162"/>
        <end position="184"/>
    </location>
</feature>
<evidence type="ECO:0000259" key="2">
    <source>
        <dbReference type="Pfam" id="PF11181"/>
    </source>
</evidence>
<dbReference type="OrthoDB" id="118405at2"/>
<dbReference type="Pfam" id="PF11181">
    <property type="entry name" value="YflT"/>
    <property type="match status" value="1"/>
</dbReference>